<evidence type="ECO:0000313" key="4">
    <source>
        <dbReference type="Proteomes" id="UP000038750"/>
    </source>
</evidence>
<name>A0A0T9MWI3_YERIN</name>
<evidence type="ECO:0000256" key="1">
    <source>
        <dbReference type="SAM" id="SignalP"/>
    </source>
</evidence>
<dbReference type="Proteomes" id="UP000038750">
    <property type="component" value="Unassembled WGS sequence"/>
</dbReference>
<keyword evidence="1" id="KW-0732">Signal</keyword>
<proteinExistence type="predicted"/>
<feature type="chain" id="PRO_5030019213" description="Type 1 fimbrial protein" evidence="1">
    <location>
        <begin position="27"/>
        <end position="101"/>
    </location>
</feature>
<gene>
    <name evidence="2" type="ORF">ERS008530_04002</name>
    <name evidence="3" type="ORF">FOC37_09740</name>
</gene>
<organism evidence="2 4">
    <name type="scientific">Yersinia intermedia</name>
    <dbReference type="NCBI Taxonomy" id="631"/>
    <lineage>
        <taxon>Bacteria</taxon>
        <taxon>Pseudomonadati</taxon>
        <taxon>Pseudomonadota</taxon>
        <taxon>Gammaproteobacteria</taxon>
        <taxon>Enterobacterales</taxon>
        <taxon>Yersiniaceae</taxon>
        <taxon>Yersinia</taxon>
    </lineage>
</organism>
<accession>A0A0T9MWI3</accession>
<protein>
    <recommendedName>
        <fullName evidence="6">Type 1 fimbrial protein</fullName>
    </recommendedName>
</protein>
<keyword evidence="5" id="KW-1185">Reference proteome</keyword>
<feature type="signal peptide" evidence="1">
    <location>
        <begin position="1"/>
        <end position="26"/>
    </location>
</feature>
<evidence type="ECO:0000313" key="5">
    <source>
        <dbReference type="Proteomes" id="UP000424966"/>
    </source>
</evidence>
<dbReference type="RefSeq" id="WP_032905722.1">
    <property type="nucleotide sequence ID" value="NZ_CABHXJ010000057.1"/>
</dbReference>
<dbReference type="EMBL" id="CP046294">
    <property type="protein sequence ID" value="QGR70631.1"/>
    <property type="molecule type" value="Genomic_DNA"/>
</dbReference>
<reference evidence="2 4" key="1">
    <citation type="submission" date="2015-03" db="EMBL/GenBank/DDBJ databases">
        <authorList>
            <person name="Murphy D."/>
        </authorList>
    </citation>
    <scope>NUCLEOTIDE SEQUENCE [LARGE SCALE GENOMIC DNA]</scope>
    <source>
        <strain evidence="2 4">BR165/97</strain>
    </source>
</reference>
<evidence type="ECO:0008006" key="6">
    <source>
        <dbReference type="Google" id="ProtNLM"/>
    </source>
</evidence>
<reference evidence="3 5" key="2">
    <citation type="submission" date="2019-11" db="EMBL/GenBank/DDBJ databases">
        <title>FDA dAtabase for Regulatory Grade micrObial Sequences (FDA-ARGOS): Supporting development and validation of Infectious Disease Dx tests.</title>
        <authorList>
            <person name="Patel R."/>
            <person name="Rucinski S."/>
            <person name="Tallon L."/>
            <person name="Sadzewicz L."/>
            <person name="Vavikolanu K."/>
            <person name="Mehta A."/>
            <person name="Aluvathingal J."/>
            <person name="Nadendla S."/>
            <person name="Nandy P."/>
            <person name="Geyer C."/>
            <person name="Yan Y."/>
            <person name="Sichtig H."/>
        </authorList>
    </citation>
    <scope>NUCLEOTIDE SEQUENCE [LARGE SCALE GENOMIC DNA]</scope>
    <source>
        <strain evidence="3 5">FDAARGOS_729</strain>
    </source>
</reference>
<evidence type="ECO:0000313" key="3">
    <source>
        <dbReference type="EMBL" id="QGR70631.1"/>
    </source>
</evidence>
<dbReference type="EMBL" id="CPZJ01000021">
    <property type="protein sequence ID" value="CNG53750.1"/>
    <property type="molecule type" value="Genomic_DNA"/>
</dbReference>
<evidence type="ECO:0000313" key="2">
    <source>
        <dbReference type="EMBL" id="CNG53750.1"/>
    </source>
</evidence>
<dbReference type="AlphaFoldDB" id="A0A0T9MWI3"/>
<dbReference type="Proteomes" id="UP000424966">
    <property type="component" value="Chromosome"/>
</dbReference>
<dbReference type="GeneID" id="58046544"/>
<sequence length="101" mass="10943">MNAYKLACISASISFLLFTNIPLCSGATSGVIHIVGMIVEDGCTINNSQQTVHIECFNDGKEIETTASINSPEINFPTGKVTGIKWLHANHDLGIMNVEYE</sequence>
<dbReference type="OrthoDB" id="6046808at2"/>